<protein>
    <submittedName>
        <fullName evidence="1">Uncharacterized protein</fullName>
    </submittedName>
</protein>
<evidence type="ECO:0000313" key="2">
    <source>
        <dbReference type="Proteomes" id="UP000184364"/>
    </source>
</evidence>
<dbReference type="Proteomes" id="UP000184364">
    <property type="component" value="Unassembled WGS sequence"/>
</dbReference>
<evidence type="ECO:0000313" key="1">
    <source>
        <dbReference type="EMBL" id="SHM33417.1"/>
    </source>
</evidence>
<accession>A0A1M7HZ53</accession>
<gene>
    <name evidence="1" type="ORF">SAMN05444267_10436</name>
</gene>
<keyword evidence="2" id="KW-1185">Reference proteome</keyword>
<proteinExistence type="predicted"/>
<organism evidence="1 2">
    <name type="scientific">Chryseobacterium polytrichastri</name>
    <dbReference type="NCBI Taxonomy" id="1302687"/>
    <lineage>
        <taxon>Bacteria</taxon>
        <taxon>Pseudomonadati</taxon>
        <taxon>Bacteroidota</taxon>
        <taxon>Flavobacteriia</taxon>
        <taxon>Flavobacteriales</taxon>
        <taxon>Weeksellaceae</taxon>
        <taxon>Chryseobacterium group</taxon>
        <taxon>Chryseobacterium</taxon>
    </lineage>
</organism>
<name>A0A1M7HZ53_9FLAO</name>
<dbReference type="EMBL" id="FRAV01000043">
    <property type="protein sequence ID" value="SHM33417.1"/>
    <property type="molecule type" value="Genomic_DNA"/>
</dbReference>
<dbReference type="AlphaFoldDB" id="A0A1M7HZ53"/>
<reference evidence="2" key="1">
    <citation type="submission" date="2016-11" db="EMBL/GenBank/DDBJ databases">
        <authorList>
            <person name="Varghese N."/>
            <person name="Submissions S."/>
        </authorList>
    </citation>
    <scope>NUCLEOTIDE SEQUENCE [LARGE SCALE GENOMIC DNA]</scope>
    <source>
        <strain evidence="2">DSM 26899</strain>
    </source>
</reference>
<dbReference type="STRING" id="1302687.SAMN05444267_10436"/>
<sequence length="50" mass="5804">MLKQVLQLCSKNHHNDVIIFASNNKNDQPYYSTGSTVKYYPKIKNLFNGK</sequence>